<dbReference type="Pfam" id="PF13653">
    <property type="entry name" value="GDPD_2"/>
    <property type="match status" value="1"/>
</dbReference>
<dbReference type="Proteomes" id="UP000249645">
    <property type="component" value="Unassembled WGS sequence"/>
</dbReference>
<name>A0A2W5F535_9SPHI</name>
<protein>
    <recommendedName>
        <fullName evidence="3">Alkaline phosphatase</fullName>
    </recommendedName>
</protein>
<evidence type="ECO:0008006" key="3">
    <source>
        <dbReference type="Google" id="ProtNLM"/>
    </source>
</evidence>
<sequence>MVVFIKMIRFQVIVVILCTLLAFENGFGQRRHYSLSNVHSHNDYKQSNPFWNAYSHGLGSIEADTYLKNGKILIGHNVEDLVDSVTLQKLYLDPLNAQLKINSGYPYQNHSKPVLLMIEMKTLGNQEIVPLVALLNLYPEIFHGKRTSVIITGNLPSDSLMEKLPNYVLFDGQIRYVYSPKVLLHIGMLSDDLHHYVKWDGSQNISDKDFNILKDLVDKVHKIGKKVRFWNAPDNVLAWETFIKLGVDYINTDHIETISSFFSTISKK</sequence>
<gene>
    <name evidence="1" type="ORF">DI598_05360</name>
</gene>
<dbReference type="Gene3D" id="3.20.20.190">
    <property type="entry name" value="Phosphatidylinositol (PI) phosphodiesterase"/>
    <property type="match status" value="1"/>
</dbReference>
<evidence type="ECO:0000313" key="1">
    <source>
        <dbReference type="EMBL" id="PZP50518.1"/>
    </source>
</evidence>
<dbReference type="GO" id="GO:0008081">
    <property type="term" value="F:phosphoric diester hydrolase activity"/>
    <property type="evidence" value="ECO:0007669"/>
    <property type="project" value="InterPro"/>
</dbReference>
<proteinExistence type="predicted"/>
<comment type="caution">
    <text evidence="1">The sequence shown here is derived from an EMBL/GenBank/DDBJ whole genome shotgun (WGS) entry which is preliminary data.</text>
</comment>
<accession>A0A2W5F535</accession>
<dbReference type="SUPFAM" id="SSF51695">
    <property type="entry name" value="PLC-like phosphodiesterases"/>
    <property type="match status" value="1"/>
</dbReference>
<evidence type="ECO:0000313" key="2">
    <source>
        <dbReference type="Proteomes" id="UP000249645"/>
    </source>
</evidence>
<dbReference type="AlphaFoldDB" id="A0A2W5F535"/>
<dbReference type="GO" id="GO:0006629">
    <property type="term" value="P:lipid metabolic process"/>
    <property type="evidence" value="ECO:0007669"/>
    <property type="project" value="InterPro"/>
</dbReference>
<dbReference type="InterPro" id="IPR017946">
    <property type="entry name" value="PLC-like_Pdiesterase_TIM-brl"/>
</dbReference>
<dbReference type="EMBL" id="QFOI01000064">
    <property type="protein sequence ID" value="PZP50518.1"/>
    <property type="molecule type" value="Genomic_DNA"/>
</dbReference>
<reference evidence="1 2" key="1">
    <citation type="submission" date="2017-11" db="EMBL/GenBank/DDBJ databases">
        <title>Infants hospitalized years apart are colonized by the same room-sourced microbial strains.</title>
        <authorList>
            <person name="Brooks B."/>
            <person name="Olm M.R."/>
            <person name="Firek B.A."/>
            <person name="Baker R."/>
            <person name="Thomas B.C."/>
            <person name="Morowitz M.J."/>
            <person name="Banfield J.F."/>
        </authorList>
    </citation>
    <scope>NUCLEOTIDE SEQUENCE [LARGE SCALE GENOMIC DNA]</scope>
    <source>
        <strain evidence="1">S2_009_000_R2_76</strain>
    </source>
</reference>
<organism evidence="1 2">
    <name type="scientific">Pseudopedobacter saltans</name>
    <dbReference type="NCBI Taxonomy" id="151895"/>
    <lineage>
        <taxon>Bacteria</taxon>
        <taxon>Pseudomonadati</taxon>
        <taxon>Bacteroidota</taxon>
        <taxon>Sphingobacteriia</taxon>
        <taxon>Sphingobacteriales</taxon>
        <taxon>Sphingobacteriaceae</taxon>
        <taxon>Pseudopedobacter</taxon>
    </lineage>
</organism>